<dbReference type="GO" id="GO:0005886">
    <property type="term" value="C:plasma membrane"/>
    <property type="evidence" value="ECO:0007669"/>
    <property type="project" value="UniProtKB-SubCell"/>
</dbReference>
<evidence type="ECO:0000256" key="2">
    <source>
        <dbReference type="ARBA" id="ARBA00022448"/>
    </source>
</evidence>
<name>A0A6M1U0W1_9RHOB</name>
<dbReference type="Proteomes" id="UP000474758">
    <property type="component" value="Unassembled WGS sequence"/>
</dbReference>
<comment type="subunit">
    <text evidence="7">The complex is probably composed of two ATP-binding proteins, two transmembrane proteins and a solute-binding protein.</text>
</comment>
<comment type="catalytic activity">
    <reaction evidence="5">
        <text>a quaternary ammonium(out) + ATP + H2O = a quaternary ammonium(in) + ADP + phosphate + H(+)</text>
        <dbReference type="Rhea" id="RHEA:11036"/>
        <dbReference type="ChEBI" id="CHEBI:15377"/>
        <dbReference type="ChEBI" id="CHEBI:15378"/>
        <dbReference type="ChEBI" id="CHEBI:30616"/>
        <dbReference type="ChEBI" id="CHEBI:35267"/>
        <dbReference type="ChEBI" id="CHEBI:43474"/>
        <dbReference type="ChEBI" id="CHEBI:456216"/>
        <dbReference type="EC" id="7.6.2.9"/>
    </reaction>
    <physiologicalReaction direction="left-to-right" evidence="5">
        <dbReference type="Rhea" id="RHEA:11037"/>
    </physiologicalReaction>
</comment>
<comment type="caution">
    <text evidence="9">The sequence shown here is derived from an EMBL/GenBank/DDBJ whole genome shotgun (WGS) entry which is preliminary data.</text>
</comment>
<gene>
    <name evidence="9" type="ORF">G5V65_15500</name>
</gene>
<evidence type="ECO:0000256" key="4">
    <source>
        <dbReference type="ARBA" id="ARBA00022840"/>
    </source>
</evidence>
<keyword evidence="4 7" id="KW-0067">ATP-binding</keyword>
<keyword evidence="7" id="KW-1003">Cell membrane</keyword>
<dbReference type="AlphaFoldDB" id="A0A6M1U0W1"/>
<dbReference type="Gene3D" id="3.40.50.300">
    <property type="entry name" value="P-loop containing nucleotide triphosphate hydrolases"/>
    <property type="match status" value="1"/>
</dbReference>
<evidence type="ECO:0000259" key="8">
    <source>
        <dbReference type="PROSITE" id="PS50893"/>
    </source>
</evidence>
<dbReference type="GO" id="GO:0006970">
    <property type="term" value="P:response to osmotic stress"/>
    <property type="evidence" value="ECO:0007669"/>
    <property type="project" value="UniProtKB-ARBA"/>
</dbReference>
<dbReference type="GO" id="GO:0015418">
    <property type="term" value="F:ABC-type quaternary ammonium compound transporting activity"/>
    <property type="evidence" value="ECO:0007669"/>
    <property type="project" value="UniProtKB-EC"/>
</dbReference>
<feature type="domain" description="ABC transporter" evidence="8">
    <location>
        <begin position="6"/>
        <end position="266"/>
    </location>
</feature>
<proteinExistence type="inferred from homology"/>
<dbReference type="GO" id="GO:0031460">
    <property type="term" value="P:glycine betaine transport"/>
    <property type="evidence" value="ECO:0007669"/>
    <property type="project" value="InterPro"/>
</dbReference>
<dbReference type="PROSITE" id="PS00211">
    <property type="entry name" value="ABC_TRANSPORTER_1"/>
    <property type="match status" value="1"/>
</dbReference>
<sequence>MRPVKIHVEAVSKVFGRDPRGALAKVHAGMDKTRLKDETDHVLGLHDITLDIRAGETFVIMGLSGSGKSTLIRHFNRLIEPTGGRILFDGEDILGFDAARLQAFRRRKVAMVFQRFALLPHRTVIENVAYGLALDGVARLEAHRRAGEQIALVGLAGFENSYPAQLSGGMQQRVGLARALATDAEVLLMDEAFSALDPLIRHDMQLQLKELQARLGKTIVFITHDLDEALLLGDHIAILKDGTLRQVGTGAEILAAPADDYVARFVRDVNRSRILLCGAFADAGLIPPPDAPVIEAGATLESAFAAFAQGAQAVAVRDEAGQIAGGLTARQVMQALARQ</sequence>
<dbReference type="EC" id="7.6.2.9" evidence="7"/>
<keyword evidence="3 7" id="KW-0547">Nucleotide-binding</keyword>
<dbReference type="EMBL" id="JAALFE010000016">
    <property type="protein sequence ID" value="NGQ92302.1"/>
    <property type="molecule type" value="Genomic_DNA"/>
</dbReference>
<dbReference type="InterPro" id="IPR003439">
    <property type="entry name" value="ABC_transporter-like_ATP-bd"/>
</dbReference>
<dbReference type="NCBIfam" id="TIGR01186">
    <property type="entry name" value="proV"/>
    <property type="match status" value="1"/>
</dbReference>
<dbReference type="SMART" id="SM00382">
    <property type="entry name" value="AAA"/>
    <property type="match status" value="1"/>
</dbReference>
<dbReference type="InterPro" id="IPR003593">
    <property type="entry name" value="AAA+_ATPase"/>
</dbReference>
<dbReference type="FunFam" id="3.40.50.300:FF:000201">
    <property type="entry name" value="Glycine betaine/L-proline ABC transporter ATP-binding protein"/>
    <property type="match status" value="1"/>
</dbReference>
<dbReference type="InterPro" id="IPR017871">
    <property type="entry name" value="ABC_transporter-like_CS"/>
</dbReference>
<dbReference type="PROSITE" id="PS50893">
    <property type="entry name" value="ABC_TRANSPORTER_2"/>
    <property type="match status" value="1"/>
</dbReference>
<dbReference type="Pfam" id="PF00005">
    <property type="entry name" value="ABC_tran"/>
    <property type="match status" value="1"/>
</dbReference>
<dbReference type="PANTHER" id="PTHR43869">
    <property type="entry name" value="GLYCINE BETAINE/PROLINE BETAINE TRANSPORT SYSTEM ATP-BINDING PROTEIN PROV"/>
    <property type="match status" value="1"/>
</dbReference>
<dbReference type="SUPFAM" id="SSF52540">
    <property type="entry name" value="P-loop containing nucleoside triphosphate hydrolases"/>
    <property type="match status" value="1"/>
</dbReference>
<reference evidence="9 10" key="1">
    <citation type="submission" date="2020-02" db="EMBL/GenBank/DDBJ databases">
        <title>Rhodobacter translucens sp. nov., a novel bacterium isolated from activated sludge.</title>
        <authorList>
            <person name="Liu J."/>
        </authorList>
    </citation>
    <scope>NUCLEOTIDE SEQUENCE [LARGE SCALE GENOMIC DNA]</scope>
    <source>
        <strain evidence="9 10">HX-7-19</strain>
    </source>
</reference>
<dbReference type="InterPro" id="IPR051921">
    <property type="entry name" value="ABC_osmolyte_uptake_ATP-bind"/>
</dbReference>
<dbReference type="InterPro" id="IPR005892">
    <property type="entry name" value="Gly-betaine_transp_ATP-bd"/>
</dbReference>
<dbReference type="GO" id="GO:0016887">
    <property type="term" value="F:ATP hydrolysis activity"/>
    <property type="evidence" value="ECO:0007669"/>
    <property type="project" value="UniProtKB-UniRule"/>
</dbReference>
<evidence type="ECO:0000256" key="7">
    <source>
        <dbReference type="RuleBase" id="RU369116"/>
    </source>
</evidence>
<evidence type="ECO:0000313" key="10">
    <source>
        <dbReference type="Proteomes" id="UP000474758"/>
    </source>
</evidence>
<comment type="subcellular location">
    <subcellularLocation>
        <location evidence="7">Cell inner membrane</location>
        <topology evidence="7">Peripheral membrane protein</topology>
    </subcellularLocation>
</comment>
<organism evidence="9 10">
    <name type="scientific">Paragemmobacter kunshanensis</name>
    <dbReference type="NCBI Taxonomy" id="2583234"/>
    <lineage>
        <taxon>Bacteria</taxon>
        <taxon>Pseudomonadati</taxon>
        <taxon>Pseudomonadota</taxon>
        <taxon>Alphaproteobacteria</taxon>
        <taxon>Rhodobacterales</taxon>
        <taxon>Paracoccaceae</taxon>
        <taxon>Paragemmobacter</taxon>
    </lineage>
</organism>
<keyword evidence="7" id="KW-0997">Cell inner membrane</keyword>
<evidence type="ECO:0000256" key="1">
    <source>
        <dbReference type="ARBA" id="ARBA00005417"/>
    </source>
</evidence>
<evidence type="ECO:0000256" key="5">
    <source>
        <dbReference type="ARBA" id="ARBA00051811"/>
    </source>
</evidence>
<dbReference type="GO" id="GO:0005524">
    <property type="term" value="F:ATP binding"/>
    <property type="evidence" value="ECO:0007669"/>
    <property type="project" value="UniProtKB-UniRule"/>
</dbReference>
<evidence type="ECO:0000256" key="6">
    <source>
        <dbReference type="ARBA" id="ARBA00061968"/>
    </source>
</evidence>
<evidence type="ECO:0000256" key="3">
    <source>
        <dbReference type="ARBA" id="ARBA00022741"/>
    </source>
</evidence>
<dbReference type="GO" id="GO:0006865">
    <property type="term" value="P:amino acid transport"/>
    <property type="evidence" value="ECO:0007669"/>
    <property type="project" value="UniProtKB-UniRule"/>
</dbReference>
<dbReference type="InterPro" id="IPR027417">
    <property type="entry name" value="P-loop_NTPase"/>
</dbReference>
<comment type="subunit">
    <text evidence="6">The complex is probably composed of two ATP-binding proteins (TmoW), two transmembrane proteins (TmoV) and a solute-binding protein (TmoX).</text>
</comment>
<keyword evidence="2 7" id="KW-0813">Transport</keyword>
<comment type="similarity">
    <text evidence="1 7">Belongs to the ABC transporter superfamily.</text>
</comment>
<protein>
    <recommendedName>
        <fullName evidence="7">Quaternary amine transport ATP-binding protein</fullName>
        <ecNumber evidence="7">7.6.2.9</ecNumber>
    </recommendedName>
</protein>
<dbReference type="PANTHER" id="PTHR43869:SF1">
    <property type="entry name" value="GLYCINE BETAINE_PROLINE BETAINE TRANSPORT SYSTEM ATP-BINDING PROTEIN PROV"/>
    <property type="match status" value="1"/>
</dbReference>
<keyword evidence="7" id="KW-0472">Membrane</keyword>
<accession>A0A6M1U0W1</accession>
<keyword evidence="10" id="KW-1185">Reference proteome</keyword>
<evidence type="ECO:0000313" key="9">
    <source>
        <dbReference type="EMBL" id="NGQ92302.1"/>
    </source>
</evidence>